<dbReference type="OrthoDB" id="6617167at2759"/>
<protein>
    <submittedName>
        <fullName evidence="3">Uncharacterized protein LOC112682660</fullName>
    </submittedName>
</protein>
<dbReference type="Proteomes" id="UP000694846">
    <property type="component" value="Unplaced"/>
</dbReference>
<keyword evidence="2" id="KW-1185">Reference proteome</keyword>
<organism evidence="2 3">
    <name type="scientific">Sipha flava</name>
    <name type="common">yellow sugarcane aphid</name>
    <dbReference type="NCBI Taxonomy" id="143950"/>
    <lineage>
        <taxon>Eukaryota</taxon>
        <taxon>Metazoa</taxon>
        <taxon>Ecdysozoa</taxon>
        <taxon>Arthropoda</taxon>
        <taxon>Hexapoda</taxon>
        <taxon>Insecta</taxon>
        <taxon>Pterygota</taxon>
        <taxon>Neoptera</taxon>
        <taxon>Paraneoptera</taxon>
        <taxon>Hemiptera</taxon>
        <taxon>Sternorrhyncha</taxon>
        <taxon>Aphidomorpha</taxon>
        <taxon>Aphidoidea</taxon>
        <taxon>Aphididae</taxon>
        <taxon>Sipha</taxon>
    </lineage>
</organism>
<feature type="compositionally biased region" description="Pro residues" evidence="1">
    <location>
        <begin position="430"/>
        <end position="442"/>
    </location>
</feature>
<accession>A0A8B8FEY0</accession>
<name>A0A8B8FEY0_9HEMI</name>
<dbReference type="AlphaFoldDB" id="A0A8B8FEY0"/>
<feature type="region of interest" description="Disordered" evidence="1">
    <location>
        <begin position="404"/>
        <end position="445"/>
    </location>
</feature>
<evidence type="ECO:0000313" key="2">
    <source>
        <dbReference type="Proteomes" id="UP000694846"/>
    </source>
</evidence>
<gene>
    <name evidence="3" type="primary">LOC112682660</name>
</gene>
<dbReference type="RefSeq" id="XP_025409121.1">
    <property type="nucleotide sequence ID" value="XM_025553336.1"/>
</dbReference>
<sequence length="688" mass="77100">MDQKTRTNSFTTFQTPTAVTCQIFTSLTTSAIVTPSSSNFIQLTSSNLRPITNYTLVAGSQVPITHQYVVQSTARAIGPQYVNTGNVRHILSSSSQPTNVSYVLPSGAHIVRMNNVTTNTIASESQQNTQFVLTSSAHKANPSIISPLGPQSLKNPISTAVDNNLPRTIGITTSTTPILQRSGINIPKLNSAYYSQVKGNEAPKIALRPKLKEQKAGTSFILATNSTNRTKSVPISSLQKINTNFMQIPFIQKSGTVLSTNTIRSNVDNQHQKSQHQSVRSVILPSNFRNATVTSQQGTDCKLVLNSVNIPTQVLNANDNRPSTSSIQSLNTNYMQVPISQKSGTILTRGNLQPNIENNIRIGQQHPTIRSVILPAGYRPMVSSQRRGVDYRFILKPVLKNMPSPRYPFPRNSSEQNASPRLTSQSIHPTPRPTRCPLPRPSDPNVKTEIIASNDITPIPLRIRTSQLIISEDSVQTCIDEINKRKRVADNPPLSLDEPAIQLVQIEVTFKLFHLIRECKKAQVKSRSNILTEDCVRQICTQYYDLFYGNKLWPLFCSHNDEEDENKTWMRKHNNVNLLGWVKHSKFQKLSYIKKRFTNEFLNFKLKLPDKLKTSEVMYESMPQLLINKSETFTKKVFQSMKNNQVSLNSSALPKDKDNDEKSTQKINMDLDLPQANQIPSILLHSNK</sequence>
<evidence type="ECO:0000313" key="3">
    <source>
        <dbReference type="RefSeq" id="XP_025409121.1"/>
    </source>
</evidence>
<evidence type="ECO:0000256" key="1">
    <source>
        <dbReference type="SAM" id="MobiDB-lite"/>
    </source>
</evidence>
<reference evidence="3" key="1">
    <citation type="submission" date="2025-08" db="UniProtKB">
        <authorList>
            <consortium name="RefSeq"/>
        </authorList>
    </citation>
    <scope>IDENTIFICATION</scope>
    <source>
        <tissue evidence="3">Whole body</tissue>
    </source>
</reference>
<proteinExistence type="predicted"/>
<feature type="compositionally biased region" description="Polar residues" evidence="1">
    <location>
        <begin position="411"/>
        <end position="428"/>
    </location>
</feature>
<dbReference type="GeneID" id="112682660"/>